<reference evidence="2" key="1">
    <citation type="submission" date="2016-10" db="EMBL/GenBank/DDBJ databases">
        <authorList>
            <person name="de Groot N.N."/>
        </authorList>
    </citation>
    <scope>NUCLEOTIDE SEQUENCE</scope>
</reference>
<evidence type="ECO:0000313" key="2">
    <source>
        <dbReference type="EMBL" id="SFV84590.1"/>
    </source>
</evidence>
<accession>A0A1W1DS68</accession>
<proteinExistence type="predicted"/>
<name>A0A1W1DS68_9ZZZZ</name>
<dbReference type="EMBL" id="FPHX01000106">
    <property type="protein sequence ID" value="SFV84590.1"/>
    <property type="molecule type" value="Genomic_DNA"/>
</dbReference>
<feature type="region of interest" description="Disordered" evidence="1">
    <location>
        <begin position="92"/>
        <end position="112"/>
    </location>
</feature>
<sequence length="112" mass="12578">MKKIIAIFAMVAALGANAFWNNNSTPWNNGYGNNSGYQADNGMFGYNPYDYWDPRWYMEEMSNMVDEIDDEINSNSNNNGYGYNPYSNGPWNNNTPWNRTAPAAPAPTASAK</sequence>
<evidence type="ECO:0000256" key="1">
    <source>
        <dbReference type="SAM" id="MobiDB-lite"/>
    </source>
</evidence>
<organism evidence="2">
    <name type="scientific">hydrothermal vent metagenome</name>
    <dbReference type="NCBI Taxonomy" id="652676"/>
    <lineage>
        <taxon>unclassified sequences</taxon>
        <taxon>metagenomes</taxon>
        <taxon>ecological metagenomes</taxon>
    </lineage>
</organism>
<gene>
    <name evidence="2" type="ORF">MNB_SUP05-9-478</name>
</gene>
<dbReference type="AlphaFoldDB" id="A0A1W1DS68"/>
<protein>
    <submittedName>
        <fullName evidence="2">Uncharacterized protein</fullName>
    </submittedName>
</protein>